<dbReference type="Proteomes" id="UP001215598">
    <property type="component" value="Unassembled WGS sequence"/>
</dbReference>
<gene>
    <name evidence="1" type="ORF">B0H16DRAFT_1480892</name>
</gene>
<accession>A0AAD7H1H3</accession>
<proteinExistence type="predicted"/>
<comment type="caution">
    <text evidence="1">The sequence shown here is derived from an EMBL/GenBank/DDBJ whole genome shotgun (WGS) entry which is preliminary data.</text>
</comment>
<dbReference type="EMBL" id="JARKIB010000417">
    <property type="protein sequence ID" value="KAJ7710053.1"/>
    <property type="molecule type" value="Genomic_DNA"/>
</dbReference>
<keyword evidence="2" id="KW-1185">Reference proteome</keyword>
<reference evidence="1" key="1">
    <citation type="submission" date="2023-03" db="EMBL/GenBank/DDBJ databases">
        <title>Massive genome expansion in bonnet fungi (Mycena s.s.) driven by repeated elements and novel gene families across ecological guilds.</title>
        <authorList>
            <consortium name="Lawrence Berkeley National Laboratory"/>
            <person name="Harder C.B."/>
            <person name="Miyauchi S."/>
            <person name="Viragh M."/>
            <person name="Kuo A."/>
            <person name="Thoen E."/>
            <person name="Andreopoulos B."/>
            <person name="Lu D."/>
            <person name="Skrede I."/>
            <person name="Drula E."/>
            <person name="Henrissat B."/>
            <person name="Morin E."/>
            <person name="Kohler A."/>
            <person name="Barry K."/>
            <person name="LaButti K."/>
            <person name="Morin E."/>
            <person name="Salamov A."/>
            <person name="Lipzen A."/>
            <person name="Mereny Z."/>
            <person name="Hegedus B."/>
            <person name="Baldrian P."/>
            <person name="Stursova M."/>
            <person name="Weitz H."/>
            <person name="Taylor A."/>
            <person name="Grigoriev I.V."/>
            <person name="Nagy L.G."/>
            <person name="Martin F."/>
            <person name="Kauserud H."/>
        </authorList>
    </citation>
    <scope>NUCLEOTIDE SEQUENCE</scope>
    <source>
        <strain evidence="1">CBHHK182m</strain>
    </source>
</reference>
<organism evidence="1 2">
    <name type="scientific">Mycena metata</name>
    <dbReference type="NCBI Taxonomy" id="1033252"/>
    <lineage>
        <taxon>Eukaryota</taxon>
        <taxon>Fungi</taxon>
        <taxon>Dikarya</taxon>
        <taxon>Basidiomycota</taxon>
        <taxon>Agaricomycotina</taxon>
        <taxon>Agaricomycetes</taxon>
        <taxon>Agaricomycetidae</taxon>
        <taxon>Agaricales</taxon>
        <taxon>Marasmiineae</taxon>
        <taxon>Mycenaceae</taxon>
        <taxon>Mycena</taxon>
    </lineage>
</organism>
<evidence type="ECO:0000313" key="2">
    <source>
        <dbReference type="Proteomes" id="UP001215598"/>
    </source>
</evidence>
<sequence>MPGAWAMESTELRHPAEMEMKRAWVALKNTMSVQCSTEGRGWSDQLFLYPKFTSISEAAGLAIEKGLTQSRSGAVAGRKVYGHMLTRHIVDGRKRVQCPSEYSPSPQFTRHSYWKELRHDQFQHKAFTSRAFGWVDVNSSFSPKENYVQLNTGEERGYGPSTLQIQDPVAKSELCSWGNIRPTAAHCRPGMAVGLRRPLRIACQPLQSPLVKYATKRPAGMATLLVEQDPKSGAHIRDSSAGDLVKEKYCAVPQSVQPSEDRCTYFGWAVGGP</sequence>
<protein>
    <submittedName>
        <fullName evidence="1">Uncharacterized protein</fullName>
    </submittedName>
</protein>
<evidence type="ECO:0000313" key="1">
    <source>
        <dbReference type="EMBL" id="KAJ7710053.1"/>
    </source>
</evidence>
<dbReference type="AlphaFoldDB" id="A0AAD7H1H3"/>
<name>A0AAD7H1H3_9AGAR</name>